<organism evidence="8 9">
    <name type="scientific">Amycolatopsis dendrobii</name>
    <dbReference type="NCBI Taxonomy" id="2760662"/>
    <lineage>
        <taxon>Bacteria</taxon>
        <taxon>Bacillati</taxon>
        <taxon>Actinomycetota</taxon>
        <taxon>Actinomycetes</taxon>
        <taxon>Pseudonocardiales</taxon>
        <taxon>Pseudonocardiaceae</taxon>
        <taxon>Amycolatopsis</taxon>
    </lineage>
</organism>
<feature type="region of interest" description="Disordered" evidence="6">
    <location>
        <begin position="81"/>
        <end position="109"/>
    </location>
</feature>
<keyword evidence="2" id="KW-0805">Transcription regulation</keyword>
<evidence type="ECO:0000256" key="5">
    <source>
        <dbReference type="PROSITE-ProRule" id="PRU00335"/>
    </source>
</evidence>
<comment type="caution">
    <text evidence="8">The sequence shown here is derived from an EMBL/GenBank/DDBJ whole genome shotgun (WGS) entry which is preliminary data.</text>
</comment>
<dbReference type="InterPro" id="IPR050109">
    <property type="entry name" value="HTH-type_TetR-like_transc_reg"/>
</dbReference>
<dbReference type="RefSeq" id="WP_182891883.1">
    <property type="nucleotide sequence ID" value="NZ_JACGZW010000005.1"/>
</dbReference>
<dbReference type="InterPro" id="IPR003012">
    <property type="entry name" value="Tet_transcr_reg_TetR"/>
</dbReference>
<dbReference type="Gene3D" id="1.10.357.10">
    <property type="entry name" value="Tetracycline Repressor, domain 2"/>
    <property type="match status" value="1"/>
</dbReference>
<keyword evidence="9" id="KW-1185">Reference proteome</keyword>
<proteinExistence type="predicted"/>
<dbReference type="InterPro" id="IPR009057">
    <property type="entry name" value="Homeodomain-like_sf"/>
</dbReference>
<dbReference type="GO" id="GO:0003700">
    <property type="term" value="F:DNA-binding transcription factor activity"/>
    <property type="evidence" value="ECO:0007669"/>
    <property type="project" value="TreeGrafter"/>
</dbReference>
<keyword evidence="4" id="KW-0804">Transcription</keyword>
<dbReference type="GO" id="GO:0000976">
    <property type="term" value="F:transcription cis-regulatory region binding"/>
    <property type="evidence" value="ECO:0007669"/>
    <property type="project" value="TreeGrafter"/>
</dbReference>
<evidence type="ECO:0000313" key="8">
    <source>
        <dbReference type="EMBL" id="MBB1154831.1"/>
    </source>
</evidence>
<dbReference type="SUPFAM" id="SSF48498">
    <property type="entry name" value="Tetracyclin repressor-like, C-terminal domain"/>
    <property type="match status" value="1"/>
</dbReference>
<dbReference type="GO" id="GO:0045892">
    <property type="term" value="P:negative regulation of DNA-templated transcription"/>
    <property type="evidence" value="ECO:0007669"/>
    <property type="project" value="InterPro"/>
</dbReference>
<protein>
    <submittedName>
        <fullName evidence="8">TetR/AcrR family transcriptional regulator C-terminal domain-containing protein</fullName>
    </submittedName>
</protein>
<evidence type="ECO:0000256" key="4">
    <source>
        <dbReference type="ARBA" id="ARBA00023163"/>
    </source>
</evidence>
<dbReference type="PANTHER" id="PTHR30055:SF151">
    <property type="entry name" value="TRANSCRIPTIONAL REGULATORY PROTEIN"/>
    <property type="match status" value="1"/>
</dbReference>
<evidence type="ECO:0000259" key="7">
    <source>
        <dbReference type="PROSITE" id="PS50977"/>
    </source>
</evidence>
<keyword evidence="1" id="KW-0678">Repressor</keyword>
<dbReference type="AlphaFoldDB" id="A0A7W3VXG1"/>
<dbReference type="SUPFAM" id="SSF46689">
    <property type="entry name" value="Homeodomain-like"/>
    <property type="match status" value="1"/>
</dbReference>
<feature type="compositionally biased region" description="Basic and acidic residues" evidence="6">
    <location>
        <begin position="85"/>
        <end position="101"/>
    </location>
</feature>
<dbReference type="EMBL" id="JACGZW010000005">
    <property type="protein sequence ID" value="MBB1154831.1"/>
    <property type="molecule type" value="Genomic_DNA"/>
</dbReference>
<accession>A0A7W3VXG1</accession>
<dbReference type="PANTHER" id="PTHR30055">
    <property type="entry name" value="HTH-TYPE TRANSCRIPTIONAL REGULATOR RUTR"/>
    <property type="match status" value="1"/>
</dbReference>
<dbReference type="InterPro" id="IPR036271">
    <property type="entry name" value="Tet_transcr_reg_TetR-rel_C_sf"/>
</dbReference>
<name>A0A7W3VXG1_9PSEU</name>
<dbReference type="Pfam" id="PF00440">
    <property type="entry name" value="TetR_N"/>
    <property type="match status" value="1"/>
</dbReference>
<dbReference type="PRINTS" id="PR00400">
    <property type="entry name" value="TETREPRESSOR"/>
</dbReference>
<dbReference type="Proteomes" id="UP000526734">
    <property type="component" value="Unassembled WGS sequence"/>
</dbReference>
<keyword evidence="3 5" id="KW-0238">DNA-binding</keyword>
<dbReference type="InterPro" id="IPR004111">
    <property type="entry name" value="Repressor_TetR_C"/>
</dbReference>
<evidence type="ECO:0000256" key="2">
    <source>
        <dbReference type="ARBA" id="ARBA00023015"/>
    </source>
</evidence>
<evidence type="ECO:0000256" key="1">
    <source>
        <dbReference type="ARBA" id="ARBA00022491"/>
    </source>
</evidence>
<gene>
    <name evidence="8" type="ORF">H4281_16950</name>
</gene>
<feature type="domain" description="HTH tetR-type" evidence="7">
    <location>
        <begin position="109"/>
        <end position="169"/>
    </location>
</feature>
<dbReference type="PROSITE" id="PS50977">
    <property type="entry name" value="HTH_TETR_2"/>
    <property type="match status" value="1"/>
</dbReference>
<evidence type="ECO:0000256" key="3">
    <source>
        <dbReference type="ARBA" id="ARBA00023125"/>
    </source>
</evidence>
<dbReference type="Pfam" id="PF02909">
    <property type="entry name" value="TetR_C_1"/>
    <property type="match status" value="1"/>
</dbReference>
<dbReference type="GO" id="GO:0046677">
    <property type="term" value="P:response to antibiotic"/>
    <property type="evidence" value="ECO:0007669"/>
    <property type="project" value="InterPro"/>
</dbReference>
<dbReference type="InterPro" id="IPR001647">
    <property type="entry name" value="HTH_TetR"/>
</dbReference>
<reference evidence="8 9" key="1">
    <citation type="submission" date="2020-08" db="EMBL/GenBank/DDBJ databases">
        <title>Amycolatopsis sp. nov. DR6-1 isolated from Dendrobium heterocarpum.</title>
        <authorList>
            <person name="Tedsree N."/>
            <person name="Kuncharoen N."/>
            <person name="Likhitwitayawuid K."/>
            <person name="Tanasupawat S."/>
        </authorList>
    </citation>
    <scope>NUCLEOTIDE SEQUENCE [LARGE SCALE GENOMIC DNA]</scope>
    <source>
        <strain evidence="8 9">DR6-1</strain>
    </source>
</reference>
<feature type="DNA-binding region" description="H-T-H motif" evidence="5">
    <location>
        <begin position="132"/>
        <end position="151"/>
    </location>
</feature>
<sequence>MPPIAVAVPILWLAWLVLTEWVPTHPLNDLAPGNLRPRLLAAAINYPFPLLIAAGVAPHRPWSSIAAPALCVQRLGRRPARPGHVRHDAGCHAERMNDTPRRRPGRPPQVGADQIVAAAIGLIDDDGLDALTMRALGSRLGVAAMSLYRHVPHRDAVLAAVVNRLVATALADLEPRESWPEAATGFAEAYRAMLLSHPNAVPLLATHPVDVEAVAPLLAGVLDRFAADGIAREDALIAVQSLGVYTLGHALAQVGSPPEAPADPAAAEYYDRWFAAGLRAMVKGFQP</sequence>
<evidence type="ECO:0000256" key="6">
    <source>
        <dbReference type="SAM" id="MobiDB-lite"/>
    </source>
</evidence>
<evidence type="ECO:0000313" key="9">
    <source>
        <dbReference type="Proteomes" id="UP000526734"/>
    </source>
</evidence>